<dbReference type="Pfam" id="PF03301">
    <property type="entry name" value="Trp_dioxygenase"/>
    <property type="match status" value="1"/>
</dbReference>
<keyword evidence="1" id="KW-0560">Oxidoreductase</keyword>
<comment type="similarity">
    <text evidence="1">Belongs to the tryptophan 2,3-dioxygenase family.</text>
</comment>
<dbReference type="HAMAP" id="MF_01972">
    <property type="entry name" value="T23O"/>
    <property type="match status" value="1"/>
</dbReference>
<organism evidence="2 3">
    <name type="scientific">Phytohabitans aurantiacus</name>
    <dbReference type="NCBI Taxonomy" id="3016789"/>
    <lineage>
        <taxon>Bacteria</taxon>
        <taxon>Bacillati</taxon>
        <taxon>Actinomycetota</taxon>
        <taxon>Actinomycetes</taxon>
        <taxon>Micromonosporales</taxon>
        <taxon>Micromonosporaceae</taxon>
    </lineage>
</organism>
<comment type="subunit">
    <text evidence="1">Homotetramer.</text>
</comment>
<comment type="function">
    <text evidence="1">Heme-dependent dioxygenase that catalyzes the oxidative cleavage of the L-tryptophan (L-Trp) pyrrole ring and converts L-tryptophan to N-formyl-L-kynurenine. Catalyzes the oxidative cleavage of the indole moiety.</text>
</comment>
<reference evidence="2" key="1">
    <citation type="submission" date="2022-12" db="EMBL/GenBank/DDBJ databases">
        <title>New Phytohabitans aurantiacus sp. RD004123 nov., an actinomycete isolated from soil.</title>
        <authorList>
            <person name="Triningsih D.W."/>
            <person name="Harunari E."/>
            <person name="Igarashi Y."/>
        </authorList>
    </citation>
    <scope>NUCLEOTIDE SEQUENCE</scope>
    <source>
        <strain evidence="2">RD004123</strain>
    </source>
</reference>
<dbReference type="InterPro" id="IPR037217">
    <property type="entry name" value="Trp/Indoleamine_2_3_dOase-like"/>
</dbReference>
<keyword evidence="1" id="KW-0479">Metal-binding</keyword>
<protein>
    <recommendedName>
        <fullName evidence="1">Tryptophan 2,3-dioxygenase</fullName>
        <shortName evidence="1">TDO</shortName>
        <ecNumber evidence="1">1.13.11.11</ecNumber>
    </recommendedName>
    <alternativeName>
        <fullName evidence="1">Tryptamin 2,3-dioxygenase</fullName>
    </alternativeName>
    <alternativeName>
        <fullName evidence="1">Tryptophan oxygenase</fullName>
        <shortName evidence="1">TO</shortName>
        <shortName evidence="1">TRPO</shortName>
    </alternativeName>
    <alternativeName>
        <fullName evidence="1">Tryptophan pyrrolase</fullName>
    </alternativeName>
    <alternativeName>
        <fullName evidence="1">Tryptophanase</fullName>
    </alternativeName>
</protein>
<dbReference type="SUPFAM" id="SSF140959">
    <property type="entry name" value="Indolic compounds 2,3-dioxygenase-like"/>
    <property type="match status" value="1"/>
</dbReference>
<comment type="pathway">
    <text evidence="1">Amino-acid degradation; L-tryptophan degradation via kynurenine pathway; L-kynurenine from L-tryptophan: step 1/2.</text>
</comment>
<comment type="caution">
    <text evidence="1">Lacks conserved residue(s) required for the propagation of feature annotation.</text>
</comment>
<keyword evidence="1" id="KW-0349">Heme</keyword>
<keyword evidence="1" id="KW-0223">Dioxygenase</keyword>
<dbReference type="EC" id="1.13.11.11" evidence="1"/>
<dbReference type="PANTHER" id="PTHR10138">
    <property type="entry name" value="TRYPTOPHAN 2,3-DIOXYGENASE"/>
    <property type="match status" value="1"/>
</dbReference>
<evidence type="ECO:0000256" key="1">
    <source>
        <dbReference type="HAMAP-Rule" id="MF_01972"/>
    </source>
</evidence>
<name>A0ABQ5R4A2_9ACTN</name>
<dbReference type="Proteomes" id="UP001144280">
    <property type="component" value="Unassembled WGS sequence"/>
</dbReference>
<feature type="binding site" description="axial binding residue" evidence="1">
    <location>
        <position position="228"/>
    </location>
    <ligand>
        <name>heme</name>
        <dbReference type="ChEBI" id="CHEBI:30413"/>
    </ligand>
    <ligandPart>
        <name>Fe</name>
        <dbReference type="ChEBI" id="CHEBI:18248"/>
    </ligandPart>
</feature>
<accession>A0ABQ5R4A2</accession>
<proteinExistence type="inferred from homology"/>
<keyword evidence="3" id="KW-1185">Reference proteome</keyword>
<gene>
    <name evidence="1 2" type="primary">kynA</name>
    <name evidence="2" type="ORF">Pa4123_68520</name>
</gene>
<comment type="caution">
    <text evidence="2">The sequence shown here is derived from an EMBL/GenBank/DDBJ whole genome shotgun (WGS) entry which is preliminary data.</text>
</comment>
<evidence type="ECO:0000313" key="2">
    <source>
        <dbReference type="EMBL" id="GLI01576.1"/>
    </source>
</evidence>
<dbReference type="PANTHER" id="PTHR10138:SF0">
    <property type="entry name" value="TRYPTOPHAN 2,3-DIOXYGENASE"/>
    <property type="match status" value="1"/>
</dbReference>
<dbReference type="Gene3D" id="1.20.58.480">
    <property type="match status" value="1"/>
</dbReference>
<feature type="binding site" evidence="1">
    <location>
        <position position="105"/>
    </location>
    <ligand>
        <name>substrate</name>
    </ligand>
</feature>
<evidence type="ECO:0000313" key="3">
    <source>
        <dbReference type="Proteomes" id="UP001144280"/>
    </source>
</evidence>
<keyword evidence="1" id="KW-0408">Iron</keyword>
<dbReference type="EMBL" id="BSDI01000046">
    <property type="protein sequence ID" value="GLI01576.1"/>
    <property type="molecule type" value="Genomic_DNA"/>
</dbReference>
<sequence length="270" mass="30717">MTGPTLDFDDRVPYDTYVHASTLHTLQQPLTKDPGEMSFLVVSQVMELYFGLARFELRETQKLLRDGDVWGAMAPLRRTVLDLEALNAAWRGLRWMTPADFNRFRNALGEASGFQSAMYRHLEFLLGLKSESVIRPFRRHAELYGELSDALHAPSVWDDVIALLARRGFDIPPDALNADRTREHEPHRAVEAAWEEIYRDDRPENALRALGEVLTDVAEQFGDWRYKHLVAVQRTMGAKPGSGGSAGTTWLMRSMARVVFPELWSARTAM</sequence>
<comment type="cofactor">
    <cofactor evidence="1">
        <name>heme</name>
        <dbReference type="ChEBI" id="CHEBI:30413"/>
    </cofactor>
    <text evidence="1">Binds 1 heme group per subunit.</text>
</comment>
<comment type="catalytic activity">
    <reaction evidence="1">
        <text>L-tryptophan + O2 = N-formyl-L-kynurenine</text>
        <dbReference type="Rhea" id="RHEA:24536"/>
        <dbReference type="ChEBI" id="CHEBI:15379"/>
        <dbReference type="ChEBI" id="CHEBI:57912"/>
        <dbReference type="ChEBI" id="CHEBI:58629"/>
        <dbReference type="EC" id="1.13.11.11"/>
    </reaction>
</comment>
<keyword evidence="1" id="KW-0823">Tryptophan catabolism</keyword>
<dbReference type="InterPro" id="IPR004981">
    <property type="entry name" value="Trp_2_3_dOase"/>
</dbReference>